<keyword evidence="2" id="KW-1185">Reference proteome</keyword>
<comment type="caution">
    <text evidence="1">The sequence shown here is derived from an EMBL/GenBank/DDBJ whole genome shotgun (WGS) entry which is preliminary data.</text>
</comment>
<sequence>MDVKYLNLNRPAKILITMPSESKRAIIDISLIGIEIFNDKCKHRGGPIHLCYKDEQNVDRCPWHDHKIRNRKKIDYICAVYISSTGILKMVNNQVFDVPWPVKILS</sequence>
<evidence type="ECO:0000313" key="1">
    <source>
        <dbReference type="EMBL" id="MCH4812150.1"/>
    </source>
</evidence>
<evidence type="ECO:0000313" key="2">
    <source>
        <dbReference type="Proteomes" id="UP001320609"/>
    </source>
</evidence>
<gene>
    <name evidence="1" type="ORF">MLE19_12465</name>
</gene>
<dbReference type="Proteomes" id="UP001320609">
    <property type="component" value="Unassembled WGS sequence"/>
</dbReference>
<dbReference type="RefSeq" id="WP_240718504.1">
    <property type="nucleotide sequence ID" value="NZ_JAKVTW010000008.1"/>
</dbReference>
<organism evidence="1 2">
    <name type="scientific">Vreelandella neptunia</name>
    <dbReference type="NCBI Taxonomy" id="115551"/>
    <lineage>
        <taxon>Bacteria</taxon>
        <taxon>Pseudomonadati</taxon>
        <taxon>Pseudomonadota</taxon>
        <taxon>Gammaproteobacteria</taxon>
        <taxon>Oceanospirillales</taxon>
        <taxon>Halomonadaceae</taxon>
        <taxon>Vreelandella</taxon>
    </lineage>
</organism>
<proteinExistence type="predicted"/>
<name>A0ABS9S7S9_9GAMM</name>
<reference evidence="1 2" key="1">
    <citation type="submission" date="2022-03" db="EMBL/GenBank/DDBJ databases">
        <title>Genomic signatures underlying metal tolerance in selected Arctic bacterial isolates.</title>
        <authorList>
            <person name="Thomas F.A."/>
            <person name="Venkatachalam S."/>
            <person name="Krishnan K.P."/>
        </authorList>
    </citation>
    <scope>NUCLEOTIDE SEQUENCE [LARGE SCALE GENOMIC DNA]</scope>
    <source>
        <strain evidence="1 2">HM116</strain>
    </source>
</reference>
<evidence type="ECO:0008006" key="3">
    <source>
        <dbReference type="Google" id="ProtNLM"/>
    </source>
</evidence>
<accession>A0ABS9S7S9</accession>
<dbReference type="EMBL" id="JAKVTW010000008">
    <property type="protein sequence ID" value="MCH4812150.1"/>
    <property type="molecule type" value="Genomic_DNA"/>
</dbReference>
<protein>
    <recommendedName>
        <fullName evidence="3">Rieske domain-containing protein</fullName>
    </recommendedName>
</protein>